<dbReference type="InterPro" id="IPR011991">
    <property type="entry name" value="ArsR-like_HTH"/>
</dbReference>
<evidence type="ECO:0000313" key="2">
    <source>
        <dbReference type="EMBL" id="SDS07295.1"/>
    </source>
</evidence>
<gene>
    <name evidence="2" type="ORF">SAMN04489812_0798</name>
</gene>
<name>A0A1H1P8J0_9ACTN</name>
<organism evidence="2 3">
    <name type="scientific">Microlunatus soli</name>
    <dbReference type="NCBI Taxonomy" id="630515"/>
    <lineage>
        <taxon>Bacteria</taxon>
        <taxon>Bacillati</taxon>
        <taxon>Actinomycetota</taxon>
        <taxon>Actinomycetes</taxon>
        <taxon>Propionibacteriales</taxon>
        <taxon>Propionibacteriaceae</taxon>
        <taxon>Microlunatus</taxon>
    </lineage>
</organism>
<dbReference type="InterPro" id="IPR036390">
    <property type="entry name" value="WH_DNA-bd_sf"/>
</dbReference>
<sequence>MLRIQFTPDDLMRVRVTDVMDPMWEVVGSVQMLQLDRGRRPPIFEPWVRRSRSRLRHRPTRSATEVLATIAPLNDYFPDFLTPDAPSVGLDGDLETVLSTPKSRLSSEIGQLGGSAPWLKQLADGRPETLKRLGDVVRHYFSTMIEPDRASIEGVLAANRTKVLRRMMVGGTEAVLDDLGPSMRWRSPYLECRYPIDKTVELNGRGLLLVPSYFCCRMPVMLADPHLSPVLVYPVEHPETEVGGRGIAELIGSTRAAVLSSVLDGASTSDVASRVGISLATASHHTGVLRGAGLITSTRRANRVVHAPSSLGLAMLDGEARL</sequence>
<dbReference type="CDD" id="cd00090">
    <property type="entry name" value="HTH_ARSR"/>
    <property type="match status" value="1"/>
</dbReference>
<dbReference type="GO" id="GO:0003700">
    <property type="term" value="F:DNA-binding transcription factor activity"/>
    <property type="evidence" value="ECO:0007669"/>
    <property type="project" value="InterPro"/>
</dbReference>
<dbReference type="AlphaFoldDB" id="A0A1H1P8J0"/>
<dbReference type="Pfam" id="PF12840">
    <property type="entry name" value="HTH_20"/>
    <property type="match status" value="1"/>
</dbReference>
<dbReference type="InterPro" id="IPR036388">
    <property type="entry name" value="WH-like_DNA-bd_sf"/>
</dbReference>
<dbReference type="InterPro" id="IPR001845">
    <property type="entry name" value="HTH_ArsR_DNA-bd_dom"/>
</dbReference>
<evidence type="ECO:0000313" key="3">
    <source>
        <dbReference type="Proteomes" id="UP000199103"/>
    </source>
</evidence>
<dbReference type="STRING" id="630515.SAMN04489812_0798"/>
<reference evidence="2 3" key="1">
    <citation type="submission" date="2016-10" db="EMBL/GenBank/DDBJ databases">
        <authorList>
            <person name="de Groot N.N."/>
        </authorList>
    </citation>
    <scope>NUCLEOTIDE SEQUENCE [LARGE SCALE GENOMIC DNA]</scope>
    <source>
        <strain evidence="2 3">DSM 21800</strain>
    </source>
</reference>
<dbReference type="SUPFAM" id="SSF46785">
    <property type="entry name" value="Winged helix' DNA-binding domain"/>
    <property type="match status" value="1"/>
</dbReference>
<proteinExistence type="predicted"/>
<dbReference type="Proteomes" id="UP000199103">
    <property type="component" value="Chromosome I"/>
</dbReference>
<feature type="domain" description="HTH arsR-type" evidence="1">
    <location>
        <begin position="246"/>
        <end position="322"/>
    </location>
</feature>
<protein>
    <submittedName>
        <fullName evidence="2">Helix-turn-helix domain-containing protein</fullName>
    </submittedName>
</protein>
<evidence type="ECO:0000259" key="1">
    <source>
        <dbReference type="SMART" id="SM00418"/>
    </source>
</evidence>
<dbReference type="EMBL" id="LT629772">
    <property type="protein sequence ID" value="SDS07295.1"/>
    <property type="molecule type" value="Genomic_DNA"/>
</dbReference>
<dbReference type="SMART" id="SM00418">
    <property type="entry name" value="HTH_ARSR"/>
    <property type="match status" value="1"/>
</dbReference>
<accession>A0A1H1P8J0</accession>
<dbReference type="Gene3D" id="1.10.10.10">
    <property type="entry name" value="Winged helix-like DNA-binding domain superfamily/Winged helix DNA-binding domain"/>
    <property type="match status" value="1"/>
</dbReference>
<keyword evidence="3" id="KW-1185">Reference proteome</keyword>